<dbReference type="InterPro" id="IPR050155">
    <property type="entry name" value="HAD-like_hydrolase_sf"/>
</dbReference>
<reference evidence="1" key="1">
    <citation type="journal article" date="2014" name="Int. J. Syst. Evol. Microbiol.">
        <title>Complete genome sequence of Corynebacterium casei LMG S-19264T (=DSM 44701T), isolated from a smear-ripened cheese.</title>
        <authorList>
            <consortium name="US DOE Joint Genome Institute (JGI-PGF)"/>
            <person name="Walter F."/>
            <person name="Albersmeier A."/>
            <person name="Kalinowski J."/>
            <person name="Ruckert C."/>
        </authorList>
    </citation>
    <scope>NUCLEOTIDE SEQUENCE</scope>
    <source>
        <strain evidence="1">CGMCC 1.12195</strain>
    </source>
</reference>
<keyword evidence="2" id="KW-1185">Reference proteome</keyword>
<dbReference type="GO" id="GO:0006281">
    <property type="term" value="P:DNA repair"/>
    <property type="evidence" value="ECO:0007669"/>
    <property type="project" value="TreeGrafter"/>
</dbReference>
<dbReference type="Pfam" id="PF13419">
    <property type="entry name" value="HAD_2"/>
    <property type="match status" value="1"/>
</dbReference>
<dbReference type="Proteomes" id="UP000660862">
    <property type="component" value="Unassembled WGS sequence"/>
</dbReference>
<dbReference type="EMBL" id="BMER01000001">
    <property type="protein sequence ID" value="GGG82265.1"/>
    <property type="molecule type" value="Genomic_DNA"/>
</dbReference>
<proteinExistence type="predicted"/>
<protein>
    <submittedName>
        <fullName evidence="1">Phosphatase</fullName>
    </submittedName>
</protein>
<name>A0A917HK48_9SPHI</name>
<dbReference type="InterPro" id="IPR023198">
    <property type="entry name" value="PGP-like_dom2"/>
</dbReference>
<dbReference type="Gene3D" id="1.10.150.240">
    <property type="entry name" value="Putative phosphatase, domain 2"/>
    <property type="match status" value="1"/>
</dbReference>
<dbReference type="InterPro" id="IPR022468">
    <property type="entry name" value="PhnX-like"/>
</dbReference>
<dbReference type="RefSeq" id="WP_188505162.1">
    <property type="nucleotide sequence ID" value="NZ_BMER01000001.1"/>
</dbReference>
<organism evidence="1 2">
    <name type="scientific">Parapedobacter pyrenivorans</name>
    <dbReference type="NCBI Taxonomy" id="1305674"/>
    <lineage>
        <taxon>Bacteria</taxon>
        <taxon>Pseudomonadati</taxon>
        <taxon>Bacteroidota</taxon>
        <taxon>Sphingobacteriia</taxon>
        <taxon>Sphingobacteriales</taxon>
        <taxon>Sphingobacteriaceae</taxon>
        <taxon>Parapedobacter</taxon>
    </lineage>
</organism>
<comment type="caution">
    <text evidence="1">The sequence shown here is derived from an EMBL/GenBank/DDBJ whole genome shotgun (WGS) entry which is preliminary data.</text>
</comment>
<sequence>MSIALVVFDIAGTTVRDNDNVGEAFQAALDKFGYQIPLEQINPYMGYEKNKAIREILKTYQGGPEVIDEDHVAAIHRSFVGRMVRYYETREIEPLPHVEETFAKLHERGIQVALNTGFSRNIADVIVEKLGWFDRQLIDFMIASDEVSSGRPYPNMIHKLMAKAGVEDPLQVAKVGDTEVDINEGRNAACRYVVGVTTGAYTREQLEPYHPTHIIDDIADVMDIVSA</sequence>
<dbReference type="PANTHER" id="PTHR43434">
    <property type="entry name" value="PHOSPHOGLYCOLATE PHOSPHATASE"/>
    <property type="match status" value="1"/>
</dbReference>
<dbReference type="NCBIfam" id="TIGR03351">
    <property type="entry name" value="PhnX-like"/>
    <property type="match status" value="1"/>
</dbReference>
<dbReference type="SUPFAM" id="SSF56784">
    <property type="entry name" value="HAD-like"/>
    <property type="match status" value="1"/>
</dbReference>
<dbReference type="GO" id="GO:0005829">
    <property type="term" value="C:cytosol"/>
    <property type="evidence" value="ECO:0007669"/>
    <property type="project" value="TreeGrafter"/>
</dbReference>
<dbReference type="AlphaFoldDB" id="A0A917HK48"/>
<dbReference type="SFLD" id="SFLDG01135">
    <property type="entry name" value="C1.5.6:_HAD__Beta-PGM__Phospha"/>
    <property type="match status" value="1"/>
</dbReference>
<dbReference type="InterPro" id="IPR041492">
    <property type="entry name" value="HAD_2"/>
</dbReference>
<dbReference type="InterPro" id="IPR036412">
    <property type="entry name" value="HAD-like_sf"/>
</dbReference>
<reference evidence="1" key="2">
    <citation type="submission" date="2020-09" db="EMBL/GenBank/DDBJ databases">
        <authorList>
            <person name="Sun Q."/>
            <person name="Zhou Y."/>
        </authorList>
    </citation>
    <scope>NUCLEOTIDE SEQUENCE</scope>
    <source>
        <strain evidence="1">CGMCC 1.12195</strain>
    </source>
</reference>
<dbReference type="SFLD" id="SFLDS00003">
    <property type="entry name" value="Haloacid_Dehalogenase"/>
    <property type="match status" value="1"/>
</dbReference>
<dbReference type="InterPro" id="IPR023214">
    <property type="entry name" value="HAD_sf"/>
</dbReference>
<gene>
    <name evidence="1" type="ORF">GCM10007415_13860</name>
</gene>
<evidence type="ECO:0000313" key="2">
    <source>
        <dbReference type="Proteomes" id="UP000660862"/>
    </source>
</evidence>
<dbReference type="Gene3D" id="3.40.50.1000">
    <property type="entry name" value="HAD superfamily/HAD-like"/>
    <property type="match status" value="1"/>
</dbReference>
<dbReference type="SFLD" id="SFLDG01129">
    <property type="entry name" value="C1.5:_HAD__Beta-PGM__Phosphata"/>
    <property type="match status" value="1"/>
</dbReference>
<evidence type="ECO:0000313" key="1">
    <source>
        <dbReference type="EMBL" id="GGG82265.1"/>
    </source>
</evidence>
<dbReference type="PANTHER" id="PTHR43434:SF19">
    <property type="entry name" value="PHOSPHONOACETALDEHYDE HYDROLASE"/>
    <property type="match status" value="1"/>
</dbReference>
<dbReference type="GO" id="GO:0008967">
    <property type="term" value="F:phosphoglycolate phosphatase activity"/>
    <property type="evidence" value="ECO:0007669"/>
    <property type="project" value="TreeGrafter"/>
</dbReference>
<accession>A0A917HK48</accession>